<keyword evidence="3" id="KW-1185">Reference proteome</keyword>
<dbReference type="AlphaFoldDB" id="A0A1G5DTQ9"/>
<evidence type="ECO:0000313" key="3">
    <source>
        <dbReference type="Proteomes" id="UP000198636"/>
    </source>
</evidence>
<organism evidence="2 3">
    <name type="scientific">Alkaliphilus peptidifermentans DSM 18978</name>
    <dbReference type="NCBI Taxonomy" id="1120976"/>
    <lineage>
        <taxon>Bacteria</taxon>
        <taxon>Bacillati</taxon>
        <taxon>Bacillota</taxon>
        <taxon>Clostridia</taxon>
        <taxon>Peptostreptococcales</taxon>
        <taxon>Natronincolaceae</taxon>
        <taxon>Alkaliphilus</taxon>
    </lineage>
</organism>
<evidence type="ECO:0008006" key="4">
    <source>
        <dbReference type="Google" id="ProtNLM"/>
    </source>
</evidence>
<protein>
    <recommendedName>
        <fullName evidence="4">Sporulation protein YunB</fullName>
    </recommendedName>
</protein>
<feature type="transmembrane region" description="Helical" evidence="1">
    <location>
        <begin position="30"/>
        <end position="50"/>
    </location>
</feature>
<accession>A0A1G5DTQ9</accession>
<name>A0A1G5DTQ9_9FIRM</name>
<proteinExistence type="predicted"/>
<keyword evidence="1" id="KW-0812">Transmembrane</keyword>
<evidence type="ECO:0000313" key="2">
    <source>
        <dbReference type="EMBL" id="SCY17811.1"/>
    </source>
</evidence>
<gene>
    <name evidence="2" type="ORF">SAMN03080606_01005</name>
</gene>
<sequence>MELDMGEVGRLLYINKIIEKLKCNKGESTLISIVKFFIFFAIIGVAVEFFRLQAFQSTIQTKIEIIVQDALELSVDDRYRMDRLSIIDSAEAEMQLFDLLITDLNLDNNLSPMAGSVLQTPLVIESITIREGSFTGSGNNFYNLEYPSIRIRGHTHQRIILIPFLDESLRQIEIPFNVYIENRRYN</sequence>
<dbReference type="Proteomes" id="UP000198636">
    <property type="component" value="Unassembled WGS sequence"/>
</dbReference>
<evidence type="ECO:0000256" key="1">
    <source>
        <dbReference type="SAM" id="Phobius"/>
    </source>
</evidence>
<dbReference type="STRING" id="1120976.SAMN03080606_01005"/>
<reference evidence="2 3" key="1">
    <citation type="submission" date="2016-10" db="EMBL/GenBank/DDBJ databases">
        <authorList>
            <person name="de Groot N.N."/>
        </authorList>
    </citation>
    <scope>NUCLEOTIDE SEQUENCE [LARGE SCALE GENOMIC DNA]</scope>
    <source>
        <strain evidence="2 3">DSM 18978</strain>
    </source>
</reference>
<keyword evidence="1" id="KW-1133">Transmembrane helix</keyword>
<dbReference type="EMBL" id="FMUS01000004">
    <property type="protein sequence ID" value="SCY17811.1"/>
    <property type="molecule type" value="Genomic_DNA"/>
</dbReference>
<keyword evidence="1" id="KW-0472">Membrane</keyword>